<evidence type="ECO:0000256" key="3">
    <source>
        <dbReference type="ARBA" id="ARBA00022840"/>
    </source>
</evidence>
<dbReference type="PROSITE" id="PS00329">
    <property type="entry name" value="HSP70_2"/>
    <property type="match status" value="1"/>
</dbReference>
<dbReference type="InterPro" id="IPR018181">
    <property type="entry name" value="Heat_shock_70_CS"/>
</dbReference>
<dbReference type="SUPFAM" id="SSF53067">
    <property type="entry name" value="Actin-like ATPase domain"/>
    <property type="match status" value="2"/>
</dbReference>
<name>A0ABQ9Y4E7_9EUKA</name>
<feature type="coiled-coil region" evidence="5">
    <location>
        <begin position="531"/>
        <end position="582"/>
    </location>
</feature>
<proteinExistence type="inferred from homology"/>
<dbReference type="InterPro" id="IPR029048">
    <property type="entry name" value="HSP70_C_sf"/>
</dbReference>
<dbReference type="EMBL" id="JARBJD010000037">
    <property type="protein sequence ID" value="KAK2958554.1"/>
    <property type="molecule type" value="Genomic_DNA"/>
</dbReference>
<comment type="caution">
    <text evidence="8">The sequence shown here is derived from an EMBL/GenBank/DDBJ whole genome shotgun (WGS) entry which is preliminary data.</text>
</comment>
<evidence type="ECO:0000256" key="1">
    <source>
        <dbReference type="ARBA" id="ARBA00022741"/>
    </source>
</evidence>
<sequence>MPSMLLTLSLLISTLFSSKDDEKPKVGTVIGIDLGTTYSCVGVYLNGRVEIIANELGARTTPSWVAFTETDRLIGAAAKSQVSVNPHNTVYDTKRLIGRRWDDAEVKRDAKLFPFKLVNKEGRPMIEVEVKGEPKVFSPEEISAMVLGKMKTIAEQFLGKKVTHAVVTVPAYFNDAQRQATKDAGIISGMTVMRILNEPTAAAIAYGVDRKFNEERNILVYDLGGGTFDVSLLQIDEGVFEVLATSGDTHLGGEDFDQRVVAHFLKLWQKKTGNDVSGNQRCVQKLRREVEKAKCALSSAFQVVIEVDNFFEGQDFRETLTRARFEELNADLFRGTIKPIETVLKDANLKKSDVDEVVMVGGSSRIPKIQQLVRDYFGGKDLAQGINPDEAVAYGAAIQASLLSDNKENQMEEEIIVIDRTPLTLGIETVGGVMTPLVERGTIIPCKKTKTFSTASDNQEYVLIQVFEGERSLTKDNHELGTFTLQGIPPARRGEPQIEVTFEIDANSIMHVTAEEKAMGIKESITITNKERFTDDEIQRMTEEAEAHREEDEKALKKVQALNNLEQYIYSLKSGLEQVENEESEDSVMGDMGEALSALSEDDREKVDDAVRDASEWMDEHKDSASLDEIEERLKEIKSIVEPLLGHTLSQDGDDEDDDHLDL</sequence>
<dbReference type="SUPFAM" id="SSF100934">
    <property type="entry name" value="Heat shock protein 70kD (HSP70), C-terminal subdomain"/>
    <property type="match status" value="1"/>
</dbReference>
<dbReference type="Gene3D" id="1.20.1270.10">
    <property type="match status" value="1"/>
</dbReference>
<dbReference type="Proteomes" id="UP001281761">
    <property type="component" value="Unassembled WGS sequence"/>
</dbReference>
<dbReference type="CDD" id="cd10241">
    <property type="entry name" value="ASKHA_NBD_HSP70_BiP"/>
    <property type="match status" value="1"/>
</dbReference>
<evidence type="ECO:0000256" key="6">
    <source>
        <dbReference type="SAM" id="MobiDB-lite"/>
    </source>
</evidence>
<keyword evidence="2" id="KW-0256">Endoplasmic reticulum</keyword>
<dbReference type="InterPro" id="IPR043129">
    <property type="entry name" value="ATPase_NBD"/>
</dbReference>
<evidence type="ECO:0000256" key="7">
    <source>
        <dbReference type="SAM" id="SignalP"/>
    </source>
</evidence>
<feature type="chain" id="PRO_5045557186" evidence="7">
    <location>
        <begin position="18"/>
        <end position="663"/>
    </location>
</feature>
<evidence type="ECO:0000256" key="4">
    <source>
        <dbReference type="RuleBase" id="RU003322"/>
    </source>
</evidence>
<evidence type="ECO:0000313" key="8">
    <source>
        <dbReference type="EMBL" id="KAK2958554.1"/>
    </source>
</evidence>
<comment type="similarity">
    <text evidence="4">Belongs to the heat shock protein 70 family.</text>
</comment>
<evidence type="ECO:0000313" key="9">
    <source>
        <dbReference type="Proteomes" id="UP001281761"/>
    </source>
</evidence>
<reference evidence="8 9" key="1">
    <citation type="journal article" date="2022" name="bioRxiv">
        <title>Genomics of Preaxostyla Flagellates Illuminates Evolutionary Transitions and the Path Towards Mitochondrial Loss.</title>
        <authorList>
            <person name="Novak L.V.F."/>
            <person name="Treitli S.C."/>
            <person name="Pyrih J."/>
            <person name="Halakuc P."/>
            <person name="Pipaliya S.V."/>
            <person name="Vacek V."/>
            <person name="Brzon O."/>
            <person name="Soukal P."/>
            <person name="Eme L."/>
            <person name="Dacks J.B."/>
            <person name="Karnkowska A."/>
            <person name="Elias M."/>
            <person name="Hampl V."/>
        </authorList>
    </citation>
    <scope>NUCLEOTIDE SEQUENCE [LARGE SCALE GENOMIC DNA]</scope>
    <source>
        <strain evidence="8">NAU3</strain>
        <tissue evidence="8">Gut</tissue>
    </source>
</reference>
<dbReference type="InterPro" id="IPR013126">
    <property type="entry name" value="Hsp_70_fam"/>
</dbReference>
<feature type="signal peptide" evidence="7">
    <location>
        <begin position="1"/>
        <end position="17"/>
    </location>
</feature>
<feature type="compositionally biased region" description="Acidic residues" evidence="6">
    <location>
        <begin position="652"/>
        <end position="663"/>
    </location>
</feature>
<organism evidence="8 9">
    <name type="scientific">Blattamonas nauphoetae</name>
    <dbReference type="NCBI Taxonomy" id="2049346"/>
    <lineage>
        <taxon>Eukaryota</taxon>
        <taxon>Metamonada</taxon>
        <taxon>Preaxostyla</taxon>
        <taxon>Oxymonadida</taxon>
        <taxon>Blattamonas</taxon>
    </lineage>
</organism>
<dbReference type="PROSITE" id="PS01036">
    <property type="entry name" value="HSP70_3"/>
    <property type="match status" value="1"/>
</dbReference>
<evidence type="ECO:0000256" key="2">
    <source>
        <dbReference type="ARBA" id="ARBA00022824"/>
    </source>
</evidence>
<dbReference type="PROSITE" id="PS00297">
    <property type="entry name" value="HSP70_1"/>
    <property type="match status" value="1"/>
</dbReference>
<dbReference type="Gene3D" id="3.30.420.40">
    <property type="match status" value="2"/>
</dbReference>
<evidence type="ECO:0000256" key="5">
    <source>
        <dbReference type="SAM" id="Coils"/>
    </source>
</evidence>
<keyword evidence="5" id="KW-0175">Coiled coil</keyword>
<keyword evidence="7" id="KW-0732">Signal</keyword>
<dbReference type="InterPro" id="IPR029047">
    <property type="entry name" value="HSP70_peptide-bd_sf"/>
</dbReference>
<accession>A0ABQ9Y4E7</accession>
<feature type="region of interest" description="Disordered" evidence="6">
    <location>
        <begin position="642"/>
        <end position="663"/>
    </location>
</feature>
<dbReference type="Gene3D" id="2.60.34.10">
    <property type="entry name" value="Substrate Binding Domain Of DNAk, Chain A, domain 1"/>
    <property type="match status" value="1"/>
</dbReference>
<dbReference type="NCBIfam" id="NF001413">
    <property type="entry name" value="PRK00290.1"/>
    <property type="match status" value="1"/>
</dbReference>
<keyword evidence="8" id="KW-0346">Stress response</keyword>
<dbReference type="PANTHER" id="PTHR19375">
    <property type="entry name" value="HEAT SHOCK PROTEIN 70KDA"/>
    <property type="match status" value="1"/>
</dbReference>
<dbReference type="InterPro" id="IPR042050">
    <property type="entry name" value="BIP_NBD"/>
</dbReference>
<dbReference type="Pfam" id="PF00012">
    <property type="entry name" value="HSP70"/>
    <property type="match status" value="1"/>
</dbReference>
<gene>
    <name evidence="8" type="ORF">BLNAU_6588</name>
</gene>
<protein>
    <submittedName>
        <fullName evidence="8">Heat shock 70 kDa protein C</fullName>
    </submittedName>
</protein>
<keyword evidence="3 4" id="KW-0067">ATP-binding</keyword>
<dbReference type="PRINTS" id="PR00301">
    <property type="entry name" value="HEATSHOCK70"/>
</dbReference>
<dbReference type="Gene3D" id="3.90.640.10">
    <property type="entry name" value="Actin, Chain A, domain 4"/>
    <property type="match status" value="1"/>
</dbReference>
<keyword evidence="9" id="KW-1185">Reference proteome</keyword>
<keyword evidence="1 4" id="KW-0547">Nucleotide-binding</keyword>
<dbReference type="SUPFAM" id="SSF100920">
    <property type="entry name" value="Heat shock protein 70kD (HSP70), peptide-binding domain"/>
    <property type="match status" value="1"/>
</dbReference>